<feature type="non-terminal residue" evidence="2">
    <location>
        <position position="72"/>
    </location>
</feature>
<evidence type="ECO:0000313" key="3">
    <source>
        <dbReference type="Proteomes" id="UP000626109"/>
    </source>
</evidence>
<dbReference type="Proteomes" id="UP000626109">
    <property type="component" value="Unassembled WGS sequence"/>
</dbReference>
<gene>
    <name evidence="2" type="ORF">PGLA2088_LOCUS3869</name>
</gene>
<protein>
    <submittedName>
        <fullName evidence="2">Uncharacterized protein</fullName>
    </submittedName>
</protein>
<dbReference type="AlphaFoldDB" id="A0A813I1B8"/>
<reference evidence="2" key="1">
    <citation type="submission" date="2021-02" db="EMBL/GenBank/DDBJ databases">
        <authorList>
            <person name="Dougan E. K."/>
            <person name="Rhodes N."/>
            <person name="Thang M."/>
            <person name="Chan C."/>
        </authorList>
    </citation>
    <scope>NUCLEOTIDE SEQUENCE</scope>
</reference>
<proteinExistence type="predicted"/>
<evidence type="ECO:0000256" key="1">
    <source>
        <dbReference type="SAM" id="MobiDB-lite"/>
    </source>
</evidence>
<name>A0A813I1B8_POLGL</name>
<sequence length="72" mass="7189">ALDAGASAEGLSPDGDPELARFRSAVVHNQRLLAESRAVTQASAPTSPAPSNTASPAARSPNAGRVSHAAEV</sequence>
<feature type="compositionally biased region" description="Low complexity" evidence="1">
    <location>
        <begin position="42"/>
        <end position="63"/>
    </location>
</feature>
<evidence type="ECO:0000313" key="2">
    <source>
        <dbReference type="EMBL" id="CAE8645400.1"/>
    </source>
</evidence>
<dbReference type="EMBL" id="CAJNNW010003452">
    <property type="protein sequence ID" value="CAE8645400.1"/>
    <property type="molecule type" value="Genomic_DNA"/>
</dbReference>
<comment type="caution">
    <text evidence="2">The sequence shown here is derived from an EMBL/GenBank/DDBJ whole genome shotgun (WGS) entry which is preliminary data.</text>
</comment>
<feature type="region of interest" description="Disordered" evidence="1">
    <location>
        <begin position="36"/>
        <end position="72"/>
    </location>
</feature>
<feature type="non-terminal residue" evidence="2">
    <location>
        <position position="1"/>
    </location>
</feature>
<organism evidence="2 3">
    <name type="scientific">Polarella glacialis</name>
    <name type="common">Dinoflagellate</name>
    <dbReference type="NCBI Taxonomy" id="89957"/>
    <lineage>
        <taxon>Eukaryota</taxon>
        <taxon>Sar</taxon>
        <taxon>Alveolata</taxon>
        <taxon>Dinophyceae</taxon>
        <taxon>Suessiales</taxon>
        <taxon>Suessiaceae</taxon>
        <taxon>Polarella</taxon>
    </lineage>
</organism>
<accession>A0A813I1B8</accession>